<dbReference type="PANTHER" id="PTHR22939">
    <property type="entry name" value="SERINE PROTEASE FAMILY S1C HTRA-RELATED"/>
    <property type="match status" value="1"/>
</dbReference>
<accession>A0A3N1YAA5</accession>
<feature type="active site" description="Charge relay system" evidence="9">
    <location>
        <position position="211"/>
    </location>
</feature>
<dbReference type="FunFam" id="2.40.10.10:FF:000001">
    <property type="entry name" value="Periplasmic serine protease DegS"/>
    <property type="match status" value="1"/>
</dbReference>
<dbReference type="Pfam" id="PF13180">
    <property type="entry name" value="PDZ_2"/>
    <property type="match status" value="1"/>
</dbReference>
<feature type="chain" id="PRO_5038425914" evidence="11">
    <location>
        <begin position="23"/>
        <end position="456"/>
    </location>
</feature>
<evidence type="ECO:0000256" key="7">
    <source>
        <dbReference type="ARBA" id="ARBA00022801"/>
    </source>
</evidence>
<feature type="binding site" evidence="10">
    <location>
        <begin position="209"/>
        <end position="211"/>
    </location>
    <ligand>
        <name>substrate</name>
    </ligand>
</feature>
<evidence type="ECO:0000256" key="9">
    <source>
        <dbReference type="PIRSR" id="PIRSR611782-1"/>
    </source>
</evidence>
<dbReference type="OrthoDB" id="9758917at2"/>
<dbReference type="PANTHER" id="PTHR22939:SF129">
    <property type="entry name" value="SERINE PROTEASE HTRA2, MITOCHONDRIAL"/>
    <property type="match status" value="1"/>
</dbReference>
<dbReference type="Proteomes" id="UP000276634">
    <property type="component" value="Unassembled WGS sequence"/>
</dbReference>
<feature type="active site" description="Charge relay system" evidence="9">
    <location>
        <position position="107"/>
    </location>
</feature>
<dbReference type="GO" id="GO:0004252">
    <property type="term" value="F:serine-type endopeptidase activity"/>
    <property type="evidence" value="ECO:0007669"/>
    <property type="project" value="InterPro"/>
</dbReference>
<dbReference type="InterPro" id="IPR041489">
    <property type="entry name" value="PDZ_6"/>
</dbReference>
<dbReference type="InterPro" id="IPR001478">
    <property type="entry name" value="PDZ"/>
</dbReference>
<feature type="binding site" evidence="10">
    <location>
        <position position="107"/>
    </location>
    <ligand>
        <name>substrate</name>
    </ligand>
</feature>
<evidence type="ECO:0000313" key="13">
    <source>
        <dbReference type="EMBL" id="ROR34562.1"/>
    </source>
</evidence>
<keyword evidence="4 11" id="KW-0732">Signal</keyword>
<evidence type="ECO:0000256" key="3">
    <source>
        <dbReference type="ARBA" id="ARBA00022670"/>
    </source>
</evidence>
<dbReference type="PRINTS" id="PR00834">
    <property type="entry name" value="PROTEASES2C"/>
</dbReference>
<dbReference type="NCBIfam" id="TIGR02037">
    <property type="entry name" value="degP_htrA_DO"/>
    <property type="match status" value="1"/>
</dbReference>
<feature type="domain" description="PDZ" evidence="12">
    <location>
        <begin position="357"/>
        <end position="448"/>
    </location>
</feature>
<proteinExistence type="inferred from homology"/>
<dbReference type="SMART" id="SM00228">
    <property type="entry name" value="PDZ"/>
    <property type="match status" value="2"/>
</dbReference>
<dbReference type="GO" id="GO:0042597">
    <property type="term" value="C:periplasmic space"/>
    <property type="evidence" value="ECO:0007669"/>
    <property type="project" value="UniProtKB-SubCell"/>
</dbReference>
<keyword evidence="6" id="KW-0574">Periplasm</keyword>
<comment type="caution">
    <text evidence="13">The sequence shown here is derived from an EMBL/GenBank/DDBJ whole genome shotgun (WGS) entry which is preliminary data.</text>
</comment>
<comment type="similarity">
    <text evidence="2">Belongs to the peptidase S1C family.</text>
</comment>
<keyword evidence="8" id="KW-0720">Serine protease</keyword>
<dbReference type="InterPro" id="IPR009003">
    <property type="entry name" value="Peptidase_S1_PA"/>
</dbReference>
<dbReference type="InterPro" id="IPR036034">
    <property type="entry name" value="PDZ_sf"/>
</dbReference>
<dbReference type="SUPFAM" id="SSF50156">
    <property type="entry name" value="PDZ domain-like"/>
    <property type="match status" value="2"/>
</dbReference>
<dbReference type="EMBL" id="RJVI01000001">
    <property type="protein sequence ID" value="ROR34562.1"/>
    <property type="molecule type" value="Genomic_DNA"/>
</dbReference>
<dbReference type="CDD" id="cd10839">
    <property type="entry name" value="cpPDZ1_DegP-like"/>
    <property type="match status" value="1"/>
</dbReference>
<name>A0A3N1YAA5_9GAMM</name>
<dbReference type="Pfam" id="PF13365">
    <property type="entry name" value="Trypsin_2"/>
    <property type="match status" value="1"/>
</dbReference>
<evidence type="ECO:0000256" key="4">
    <source>
        <dbReference type="ARBA" id="ARBA00022729"/>
    </source>
</evidence>
<evidence type="ECO:0000256" key="2">
    <source>
        <dbReference type="ARBA" id="ARBA00010541"/>
    </source>
</evidence>
<gene>
    <name evidence="13" type="ORF">EDC57_0460</name>
</gene>
<evidence type="ECO:0000313" key="14">
    <source>
        <dbReference type="Proteomes" id="UP000276634"/>
    </source>
</evidence>
<feature type="binding site" evidence="10">
    <location>
        <position position="137"/>
    </location>
    <ligand>
        <name>substrate</name>
    </ligand>
</feature>
<feature type="domain" description="PDZ" evidence="12">
    <location>
        <begin position="255"/>
        <end position="346"/>
    </location>
</feature>
<dbReference type="Gene3D" id="2.40.10.120">
    <property type="match status" value="1"/>
</dbReference>
<dbReference type="PROSITE" id="PS50106">
    <property type="entry name" value="PDZ"/>
    <property type="match status" value="2"/>
</dbReference>
<evidence type="ECO:0000256" key="10">
    <source>
        <dbReference type="PIRSR" id="PIRSR611782-2"/>
    </source>
</evidence>
<keyword evidence="7" id="KW-0378">Hydrolase</keyword>
<feature type="active site" description="Charge relay system" evidence="9">
    <location>
        <position position="137"/>
    </location>
</feature>
<evidence type="ECO:0000256" key="1">
    <source>
        <dbReference type="ARBA" id="ARBA00004418"/>
    </source>
</evidence>
<comment type="subcellular location">
    <subcellularLocation>
        <location evidence="1">Periplasm</location>
    </subcellularLocation>
</comment>
<evidence type="ECO:0000259" key="12">
    <source>
        <dbReference type="PROSITE" id="PS50106"/>
    </source>
</evidence>
<evidence type="ECO:0000256" key="11">
    <source>
        <dbReference type="SAM" id="SignalP"/>
    </source>
</evidence>
<protein>
    <submittedName>
        <fullName evidence="13">Serine protease Do/serine protease DegQ</fullName>
    </submittedName>
</protein>
<evidence type="ECO:0000256" key="5">
    <source>
        <dbReference type="ARBA" id="ARBA00022737"/>
    </source>
</evidence>
<feature type="signal peptide" evidence="11">
    <location>
        <begin position="1"/>
        <end position="22"/>
    </location>
</feature>
<organism evidence="13 14">
    <name type="scientific">Inmirania thermothiophila</name>
    <dbReference type="NCBI Taxonomy" id="1750597"/>
    <lineage>
        <taxon>Bacteria</taxon>
        <taxon>Pseudomonadati</taxon>
        <taxon>Pseudomonadota</taxon>
        <taxon>Gammaproteobacteria</taxon>
        <taxon>Chromatiales</taxon>
        <taxon>Ectothiorhodospiraceae</taxon>
        <taxon>Inmirania</taxon>
    </lineage>
</organism>
<dbReference type="InterPro" id="IPR011782">
    <property type="entry name" value="Pept_S1C_Do"/>
</dbReference>
<sequence length="456" mass="47837">MSALRRAAAAALLALVALPAAAGTLPVAVGGGEGLPTLAPMLERVTPAVVNIATRGRIRVQDNPLLQDPFFRRFFGLPDVPVERPTQSLGSGVIVDAGAGYVLTNHHVIAKADEITVTLRDGRSFEARLVGSDPETDIAVLQIPAENLVALPLADSDRLRVGDFVVAIGNPFGLGQTVTSGIVSALGRSGLGIEGYEDFIQTDASINPGNSGGALVDLRGELVGINTAILAPGGGNVGIGFAIPSNMAREVMEQLVRYGEVRRGRLGVVVQDLTPELARAFGLARGEGAVIAQVVPGSPAEKAGLQPGDVVVEINGRRVRNSADLRNAIGLLRVGERVRLEIVRDGRRRTVEAEIAEPEIARVDGGRIHPRLEGTVLSEIEPGSEAARQGLEGVVIAEVEPGSPAARAGLRPGDVIVSANRRRVTSLEALRQAVDPRRPLLMNLRRGEGGLFVLLQ</sequence>
<feature type="binding site" evidence="10">
    <location>
        <begin position="227"/>
        <end position="231"/>
    </location>
    <ligand>
        <name>substrate</name>
    </ligand>
</feature>
<dbReference type="SUPFAM" id="SSF50494">
    <property type="entry name" value="Trypsin-like serine proteases"/>
    <property type="match status" value="1"/>
</dbReference>
<evidence type="ECO:0000256" key="8">
    <source>
        <dbReference type="ARBA" id="ARBA00022825"/>
    </source>
</evidence>
<keyword evidence="5" id="KW-0677">Repeat</keyword>
<dbReference type="Pfam" id="PF17820">
    <property type="entry name" value="PDZ_6"/>
    <property type="match status" value="1"/>
</dbReference>
<keyword evidence="14" id="KW-1185">Reference proteome</keyword>
<dbReference type="GO" id="GO:0006508">
    <property type="term" value="P:proteolysis"/>
    <property type="evidence" value="ECO:0007669"/>
    <property type="project" value="UniProtKB-KW"/>
</dbReference>
<reference evidence="13 14" key="1">
    <citation type="submission" date="2018-11" db="EMBL/GenBank/DDBJ databases">
        <title>Genomic Encyclopedia of Type Strains, Phase IV (KMG-IV): sequencing the most valuable type-strain genomes for metagenomic binning, comparative biology and taxonomic classification.</title>
        <authorList>
            <person name="Goeker M."/>
        </authorList>
    </citation>
    <scope>NUCLEOTIDE SEQUENCE [LARGE SCALE GENOMIC DNA]</scope>
    <source>
        <strain evidence="13 14">DSM 100275</strain>
    </source>
</reference>
<dbReference type="AlphaFoldDB" id="A0A3N1YAA5"/>
<evidence type="ECO:0000256" key="6">
    <source>
        <dbReference type="ARBA" id="ARBA00022764"/>
    </source>
</evidence>
<dbReference type="Gene3D" id="2.30.42.10">
    <property type="match status" value="2"/>
</dbReference>
<dbReference type="InterPro" id="IPR001940">
    <property type="entry name" value="Peptidase_S1C"/>
</dbReference>
<keyword evidence="3 13" id="KW-0645">Protease</keyword>